<comment type="caution">
    <text evidence="2">The sequence shown here is derived from an EMBL/GenBank/DDBJ whole genome shotgun (WGS) entry which is preliminary data.</text>
</comment>
<evidence type="ECO:0000313" key="1">
    <source>
        <dbReference type="EMBL" id="KAF8881289.1"/>
    </source>
</evidence>
<dbReference type="Proteomes" id="UP000724874">
    <property type="component" value="Unassembled WGS sequence"/>
</dbReference>
<protein>
    <submittedName>
        <fullName evidence="2">Uncharacterized protein</fullName>
    </submittedName>
</protein>
<organism evidence="2 3">
    <name type="scientific">Gymnopilus junonius</name>
    <name type="common">Spectacular rustgill mushroom</name>
    <name type="synonym">Gymnopilus spectabilis subsp. junonius</name>
    <dbReference type="NCBI Taxonomy" id="109634"/>
    <lineage>
        <taxon>Eukaryota</taxon>
        <taxon>Fungi</taxon>
        <taxon>Dikarya</taxon>
        <taxon>Basidiomycota</taxon>
        <taxon>Agaricomycotina</taxon>
        <taxon>Agaricomycetes</taxon>
        <taxon>Agaricomycetidae</taxon>
        <taxon>Agaricales</taxon>
        <taxon>Agaricineae</taxon>
        <taxon>Hymenogastraceae</taxon>
        <taxon>Gymnopilus</taxon>
    </lineage>
</organism>
<evidence type="ECO:0000313" key="2">
    <source>
        <dbReference type="EMBL" id="KAF8898276.1"/>
    </source>
</evidence>
<dbReference type="AlphaFoldDB" id="A0A9P5NPD1"/>
<sequence>MSGEASAKVYKILWSVILTSFSRRRGEDSLGQSTGQDRSLQWKRYYVSENKEHGDKISDTRQEPFEESQSYIGSKRSYGIAGIRVGQEKSSSKRAHSTGVQHTINLFFTDSILFIYYYDRQATIQSRETDIFHESLRFVILLLAFQRLSIENWGIILALNPEAIDELYGLVYKPEKMVVLGTH</sequence>
<reference evidence="2" key="1">
    <citation type="submission" date="2020-11" db="EMBL/GenBank/DDBJ databases">
        <authorList>
            <consortium name="DOE Joint Genome Institute"/>
            <person name="Ahrendt S."/>
            <person name="Riley R."/>
            <person name="Andreopoulos W."/>
            <person name="LaButti K."/>
            <person name="Pangilinan J."/>
            <person name="Ruiz-duenas F.J."/>
            <person name="Barrasa J.M."/>
            <person name="Sanchez-Garcia M."/>
            <person name="Camarero S."/>
            <person name="Miyauchi S."/>
            <person name="Serrano A."/>
            <person name="Linde D."/>
            <person name="Babiker R."/>
            <person name="Drula E."/>
            <person name="Ayuso-Fernandez I."/>
            <person name="Pacheco R."/>
            <person name="Padilla G."/>
            <person name="Ferreira P."/>
            <person name="Barriuso J."/>
            <person name="Kellner H."/>
            <person name="Castanera R."/>
            <person name="Alfaro M."/>
            <person name="Ramirez L."/>
            <person name="Pisabarro A.G."/>
            <person name="Kuo A."/>
            <person name="Tritt A."/>
            <person name="Lipzen A."/>
            <person name="He G."/>
            <person name="Yan M."/>
            <person name="Ng V."/>
            <person name="Cullen D."/>
            <person name="Martin F."/>
            <person name="Rosso M.-N."/>
            <person name="Henrissat B."/>
            <person name="Hibbett D."/>
            <person name="Martinez A.T."/>
            <person name="Grigoriev I.V."/>
        </authorList>
    </citation>
    <scope>NUCLEOTIDE SEQUENCE</scope>
    <source>
        <strain evidence="2">AH 44721</strain>
    </source>
</reference>
<accession>A0A9P5NPD1</accession>
<keyword evidence="3" id="KW-1185">Reference proteome</keyword>
<dbReference type="EMBL" id="JADNYJ010000054">
    <property type="protein sequence ID" value="KAF8898276.1"/>
    <property type="molecule type" value="Genomic_DNA"/>
</dbReference>
<dbReference type="OrthoDB" id="5569250at2759"/>
<evidence type="ECO:0000313" key="3">
    <source>
        <dbReference type="Proteomes" id="UP000724874"/>
    </source>
</evidence>
<proteinExistence type="predicted"/>
<gene>
    <name evidence="2" type="ORF">CPB84DRAFT_1747940</name>
    <name evidence="1" type="ORF">CPB84DRAFT_1751225</name>
</gene>
<name>A0A9P5NPD1_GYMJU</name>
<dbReference type="EMBL" id="JADNYJ010000133">
    <property type="protein sequence ID" value="KAF8881289.1"/>
    <property type="molecule type" value="Genomic_DNA"/>
</dbReference>